<evidence type="ECO:0000313" key="2">
    <source>
        <dbReference type="Proteomes" id="UP000000272"/>
    </source>
</evidence>
<name>D9S3J7_THEOJ</name>
<protein>
    <submittedName>
        <fullName evidence="1">Uncharacterized protein</fullName>
    </submittedName>
</protein>
<dbReference type="STRING" id="555079.Toce_1217"/>
<accession>D9S3J7</accession>
<reference evidence="1 2" key="1">
    <citation type="journal article" date="2010" name="Stand. Genomic Sci.">
        <title>Complete genome sequence of Thermosediminibacter oceani type strain (JW/IW-1228P).</title>
        <authorList>
            <person name="Pitluck S."/>
            <person name="Yasawong M."/>
            <person name="Munk C."/>
            <person name="Nolan M."/>
            <person name="Lapidus A."/>
            <person name="Lucas S."/>
            <person name="Glavina Del Rio T."/>
            <person name="Tice H."/>
            <person name="Cheng J.F."/>
            <person name="Bruce D."/>
            <person name="Detter C."/>
            <person name="Tapia R."/>
            <person name="Han C."/>
            <person name="Goodwin L."/>
            <person name="Liolios K."/>
            <person name="Ivanova N."/>
            <person name="Mavromatis K."/>
            <person name="Mikhailova N."/>
            <person name="Pati A."/>
            <person name="Chen A."/>
            <person name="Palaniappan K."/>
            <person name="Land M."/>
            <person name="Hauser L."/>
            <person name="Chang Y.J."/>
            <person name="Jeffries C.D."/>
            <person name="Rohde M."/>
            <person name="Spring S."/>
            <person name="Sikorski J."/>
            <person name="Goker M."/>
            <person name="Woyke T."/>
            <person name="Bristow J."/>
            <person name="Eisen J.A."/>
            <person name="Markowitz V."/>
            <person name="Hugenholtz P."/>
            <person name="Kyrpides N.C."/>
            <person name="Klenk H.P."/>
        </authorList>
    </citation>
    <scope>NUCLEOTIDE SEQUENCE [LARGE SCALE GENOMIC DNA]</scope>
    <source>
        <strain evidence="2">ATCC BAA-1034 / DSM 16646 / JW/IW-1228P</strain>
    </source>
</reference>
<sequence length="41" mass="4589">MRFRKVLTLVTVSIAGAKLNELNRYMNIMSDFGSSALLKKA</sequence>
<keyword evidence="2" id="KW-1185">Reference proteome</keyword>
<evidence type="ECO:0000313" key="1">
    <source>
        <dbReference type="EMBL" id="ADL07974.1"/>
    </source>
</evidence>
<dbReference type="KEGG" id="toc:Toce_1217"/>
<organism evidence="1 2">
    <name type="scientific">Thermosediminibacter oceani (strain ATCC BAA-1034 / DSM 16646 / JW/IW-1228P)</name>
    <dbReference type="NCBI Taxonomy" id="555079"/>
    <lineage>
        <taxon>Bacteria</taxon>
        <taxon>Bacillati</taxon>
        <taxon>Bacillota</taxon>
        <taxon>Clostridia</taxon>
        <taxon>Thermosediminibacterales</taxon>
        <taxon>Thermosediminibacteraceae</taxon>
        <taxon>Thermosediminibacter</taxon>
    </lineage>
</organism>
<dbReference type="Proteomes" id="UP000000272">
    <property type="component" value="Chromosome"/>
</dbReference>
<proteinExistence type="predicted"/>
<dbReference type="HOGENOM" id="CLU_3277959_0_0_9"/>
<dbReference type="AlphaFoldDB" id="D9S3J7"/>
<dbReference type="EMBL" id="CP002131">
    <property type="protein sequence ID" value="ADL07974.1"/>
    <property type="molecule type" value="Genomic_DNA"/>
</dbReference>
<dbReference type="RefSeq" id="WP_013276013.1">
    <property type="nucleotide sequence ID" value="NC_014377.1"/>
</dbReference>
<gene>
    <name evidence="1" type="ordered locus">Toce_1217</name>
</gene>